<dbReference type="Pfam" id="PF08352">
    <property type="entry name" value="oligo_HPY"/>
    <property type="match status" value="2"/>
</dbReference>
<evidence type="ECO:0000259" key="10">
    <source>
        <dbReference type="PROSITE" id="PS50893"/>
    </source>
</evidence>
<keyword evidence="4" id="KW-1003">Cell membrane</keyword>
<evidence type="ECO:0000256" key="9">
    <source>
        <dbReference type="ARBA" id="ARBA00023136"/>
    </source>
</evidence>
<feature type="domain" description="ABC transporter" evidence="10">
    <location>
        <begin position="355"/>
        <end position="609"/>
    </location>
</feature>
<dbReference type="NCBIfam" id="NF008453">
    <property type="entry name" value="PRK11308.1"/>
    <property type="match status" value="2"/>
</dbReference>
<protein>
    <submittedName>
        <fullName evidence="11">ABC transporter ATP-binding protein</fullName>
    </submittedName>
</protein>
<keyword evidence="3" id="KW-0813">Transport</keyword>
<dbReference type="GO" id="GO:0005524">
    <property type="term" value="F:ATP binding"/>
    <property type="evidence" value="ECO:0007669"/>
    <property type="project" value="UniProtKB-KW"/>
</dbReference>
<dbReference type="Pfam" id="PF00005">
    <property type="entry name" value="ABC_tran"/>
    <property type="match status" value="2"/>
</dbReference>
<evidence type="ECO:0000313" key="11">
    <source>
        <dbReference type="EMBL" id="MCV3270984.1"/>
    </source>
</evidence>
<dbReference type="CDD" id="cd03257">
    <property type="entry name" value="ABC_NikE_OppD_transporters"/>
    <property type="match status" value="2"/>
</dbReference>
<keyword evidence="7 11" id="KW-0067">ATP-binding</keyword>
<dbReference type="InterPro" id="IPR050388">
    <property type="entry name" value="ABC_Ni/Peptide_Import"/>
</dbReference>
<keyword evidence="12" id="KW-1185">Reference proteome</keyword>
<dbReference type="EMBL" id="JALIEB010000003">
    <property type="protein sequence ID" value="MCV3270984.1"/>
    <property type="molecule type" value="Genomic_DNA"/>
</dbReference>
<dbReference type="Gene3D" id="3.40.50.300">
    <property type="entry name" value="P-loop containing nucleotide triphosphate hydrolases"/>
    <property type="match status" value="2"/>
</dbReference>
<dbReference type="InterPro" id="IPR003439">
    <property type="entry name" value="ABC_transporter-like_ATP-bd"/>
</dbReference>
<proteinExistence type="inferred from homology"/>
<dbReference type="InterPro" id="IPR013563">
    <property type="entry name" value="Oligopep_ABC_C"/>
</dbReference>
<accession>A0ABT3BC40</accession>
<evidence type="ECO:0000256" key="4">
    <source>
        <dbReference type="ARBA" id="ARBA00022475"/>
    </source>
</evidence>
<dbReference type="PROSITE" id="PS00211">
    <property type="entry name" value="ABC_TRANSPORTER_1"/>
    <property type="match status" value="2"/>
</dbReference>
<evidence type="ECO:0000256" key="8">
    <source>
        <dbReference type="ARBA" id="ARBA00022967"/>
    </source>
</evidence>
<evidence type="ECO:0000256" key="7">
    <source>
        <dbReference type="ARBA" id="ARBA00022840"/>
    </source>
</evidence>
<dbReference type="NCBIfam" id="TIGR01727">
    <property type="entry name" value="oligo_HPY"/>
    <property type="match status" value="2"/>
</dbReference>
<dbReference type="InterPro" id="IPR027417">
    <property type="entry name" value="P-loop_NTPase"/>
</dbReference>
<dbReference type="NCBIfam" id="NF007739">
    <property type="entry name" value="PRK10419.1"/>
    <property type="match status" value="2"/>
</dbReference>
<evidence type="ECO:0000313" key="12">
    <source>
        <dbReference type="Proteomes" id="UP001208690"/>
    </source>
</evidence>
<reference evidence="11 12" key="1">
    <citation type="submission" date="2022-04" db="EMBL/GenBank/DDBJ databases">
        <title>Roseobacter sp. WL0113 is a bacterium isolated from neritic sediment.</title>
        <authorList>
            <person name="Wang L."/>
            <person name="He W."/>
            <person name="Zhang D.-F."/>
        </authorList>
    </citation>
    <scope>NUCLEOTIDE SEQUENCE [LARGE SCALE GENOMIC DNA]</scope>
    <source>
        <strain evidence="11 12">WL0113</strain>
    </source>
</reference>
<organism evidence="11 12">
    <name type="scientific">Roseobacter sinensis</name>
    <dbReference type="NCBI Taxonomy" id="2931391"/>
    <lineage>
        <taxon>Bacteria</taxon>
        <taxon>Pseudomonadati</taxon>
        <taxon>Pseudomonadota</taxon>
        <taxon>Alphaproteobacteria</taxon>
        <taxon>Rhodobacterales</taxon>
        <taxon>Roseobacteraceae</taxon>
        <taxon>Roseobacter</taxon>
    </lineage>
</organism>
<sequence>MPKTDYDGPILEIDKLSISFFTRLREIPAVMDFSVKVAPGEAVGLVGESGCGKSTVALGVMQDLGKNGRIVGGSITFKGRDLSAMSADELRTIRGSEIAMIYQEPMASLNPAMKIGKQLMEVPMIHQGMSEKDAYERALQVVTDVKLPDPKRMLNSFPHQLSGGQQQRIVIAMALMSEPSLLILDEPTTALDVTVEAAVVELVKDLGKKYGTSMLFISHNLGLVLETCDRICVMYSGEAVERGSIEDVFDKMQHPYTQALFRSIPLPGADKNARPLVAIPGNFPLPHERPKGCNFGPRCDYFEAGRCDQGFIPMQQVDADARHETRCLRFREIDWAAPPDAGDAKAKPEAGDVVLKMDNLKKYYEVAANAIFGGGNKKVVKANETLSFEARESETLAIVGESGCGKSTFAKVLMGLETATEGEILLGNRPIQDIPIEARDTKTVSDVQMVFQNPFDTLNPSMTVGRQIMRALEIFGIGESDRDRRDRMLKLLDLVKLPREFADRMPRQLSGGQKQRVGIARAFAGDAKIVVADEPVSALDVSVQAAVTDLLMEIQREHKTTLLFISHDLSIVRYLSDRVMVMYLGHVVELGTTDQVFAPPYHPYTEALLSAVPIADTSVKKKHIVLEGDIPSAMNPPTGCPFQTRCRWKSEVAGGLCEKEVPPVRVLAGNHQIKCHLSDEKLAEMEPVIEVGVAAQ</sequence>
<keyword evidence="9" id="KW-0472">Membrane</keyword>
<evidence type="ECO:0000256" key="1">
    <source>
        <dbReference type="ARBA" id="ARBA00004417"/>
    </source>
</evidence>
<dbReference type="PANTHER" id="PTHR43297:SF14">
    <property type="entry name" value="ATPASE AAA-TYPE CORE DOMAIN-CONTAINING PROTEIN"/>
    <property type="match status" value="1"/>
</dbReference>
<dbReference type="SUPFAM" id="SSF52540">
    <property type="entry name" value="P-loop containing nucleoside triphosphate hydrolases"/>
    <property type="match status" value="2"/>
</dbReference>
<evidence type="ECO:0000256" key="6">
    <source>
        <dbReference type="ARBA" id="ARBA00022741"/>
    </source>
</evidence>
<evidence type="ECO:0000256" key="3">
    <source>
        <dbReference type="ARBA" id="ARBA00022448"/>
    </source>
</evidence>
<dbReference type="RefSeq" id="WP_263843306.1">
    <property type="nucleotide sequence ID" value="NZ_JALIEB010000003.1"/>
</dbReference>
<comment type="caution">
    <text evidence="11">The sequence shown here is derived from an EMBL/GenBank/DDBJ whole genome shotgun (WGS) entry which is preliminary data.</text>
</comment>
<evidence type="ECO:0000256" key="2">
    <source>
        <dbReference type="ARBA" id="ARBA00005417"/>
    </source>
</evidence>
<name>A0ABT3BC40_9RHOB</name>
<dbReference type="PANTHER" id="PTHR43297">
    <property type="entry name" value="OLIGOPEPTIDE TRANSPORT ATP-BINDING PROTEIN APPD"/>
    <property type="match status" value="1"/>
</dbReference>
<dbReference type="SMART" id="SM00382">
    <property type="entry name" value="AAA"/>
    <property type="match status" value="2"/>
</dbReference>
<gene>
    <name evidence="11" type="ORF">MUB52_06040</name>
</gene>
<dbReference type="Proteomes" id="UP001208690">
    <property type="component" value="Unassembled WGS sequence"/>
</dbReference>
<dbReference type="InterPro" id="IPR017871">
    <property type="entry name" value="ABC_transporter-like_CS"/>
</dbReference>
<dbReference type="PROSITE" id="PS50893">
    <property type="entry name" value="ABC_TRANSPORTER_2"/>
    <property type="match status" value="2"/>
</dbReference>
<evidence type="ECO:0000256" key="5">
    <source>
        <dbReference type="ARBA" id="ARBA00022519"/>
    </source>
</evidence>
<keyword evidence="8" id="KW-1278">Translocase</keyword>
<feature type="domain" description="ABC transporter" evidence="10">
    <location>
        <begin position="11"/>
        <end position="261"/>
    </location>
</feature>
<keyword evidence="5" id="KW-0997">Cell inner membrane</keyword>
<keyword evidence="6" id="KW-0547">Nucleotide-binding</keyword>
<comment type="similarity">
    <text evidence="2">Belongs to the ABC transporter superfamily.</text>
</comment>
<dbReference type="InterPro" id="IPR003593">
    <property type="entry name" value="AAA+_ATPase"/>
</dbReference>
<comment type="subcellular location">
    <subcellularLocation>
        <location evidence="1">Cell inner membrane</location>
        <topology evidence="1">Peripheral membrane protein</topology>
    </subcellularLocation>
</comment>